<evidence type="ECO:0000256" key="4">
    <source>
        <dbReference type="ARBA" id="ARBA00022475"/>
    </source>
</evidence>
<evidence type="ECO:0000256" key="2">
    <source>
        <dbReference type="ARBA" id="ARBA00010145"/>
    </source>
</evidence>
<sequence>MPVLYALLAGILCNVLDVPLPEFIWVPANYIAEGMISVALLTLGAQVANLRLTAGLSKVTYSLLLRLMGGPIIAFVIIKLFGMEGVIAQALLIASAMPTSVNSSVIAQEYDNHPALAAQIVLFSTLISSITVTLTIYFARLFL</sequence>
<feature type="transmembrane region" description="Helical" evidence="8">
    <location>
        <begin position="72"/>
        <end position="96"/>
    </location>
</feature>
<dbReference type="Pfam" id="PF03547">
    <property type="entry name" value="Mem_trans"/>
    <property type="match status" value="1"/>
</dbReference>
<keyword evidence="10" id="KW-1185">Reference proteome</keyword>
<accession>A0ABU5C462</accession>
<name>A0ABU5C462_9BACI</name>
<dbReference type="InterPro" id="IPR004776">
    <property type="entry name" value="Mem_transp_PIN-like"/>
</dbReference>
<evidence type="ECO:0000256" key="7">
    <source>
        <dbReference type="ARBA" id="ARBA00023136"/>
    </source>
</evidence>
<keyword evidence="3" id="KW-0813">Transport</keyword>
<keyword evidence="5 8" id="KW-0812">Transmembrane</keyword>
<evidence type="ECO:0000256" key="8">
    <source>
        <dbReference type="SAM" id="Phobius"/>
    </source>
</evidence>
<evidence type="ECO:0000256" key="5">
    <source>
        <dbReference type="ARBA" id="ARBA00022692"/>
    </source>
</evidence>
<feature type="transmembrane region" description="Helical" evidence="8">
    <location>
        <begin position="27"/>
        <end position="52"/>
    </location>
</feature>
<proteinExistence type="inferred from homology"/>
<dbReference type="PANTHER" id="PTHR36838:SF1">
    <property type="entry name" value="SLR1864 PROTEIN"/>
    <property type="match status" value="1"/>
</dbReference>
<keyword evidence="6 8" id="KW-1133">Transmembrane helix</keyword>
<dbReference type="PANTHER" id="PTHR36838">
    <property type="entry name" value="AUXIN EFFLUX CARRIER FAMILY PROTEIN"/>
    <property type="match status" value="1"/>
</dbReference>
<evidence type="ECO:0000256" key="3">
    <source>
        <dbReference type="ARBA" id="ARBA00022448"/>
    </source>
</evidence>
<dbReference type="InterPro" id="IPR038770">
    <property type="entry name" value="Na+/solute_symporter_sf"/>
</dbReference>
<comment type="caution">
    <text evidence="9">The sequence shown here is derived from an EMBL/GenBank/DDBJ whole genome shotgun (WGS) entry which is preliminary data.</text>
</comment>
<keyword evidence="4" id="KW-1003">Cell membrane</keyword>
<dbReference type="Gene3D" id="1.20.1530.20">
    <property type="match status" value="1"/>
</dbReference>
<keyword evidence="7 8" id="KW-0472">Membrane</keyword>
<evidence type="ECO:0000256" key="6">
    <source>
        <dbReference type="ARBA" id="ARBA00022989"/>
    </source>
</evidence>
<organism evidence="9 10">
    <name type="scientific">Tigheibacillus halophilus</name>
    <dbReference type="NCBI Taxonomy" id="361280"/>
    <lineage>
        <taxon>Bacteria</taxon>
        <taxon>Bacillati</taxon>
        <taxon>Bacillota</taxon>
        <taxon>Bacilli</taxon>
        <taxon>Bacillales</taxon>
        <taxon>Bacillaceae</taxon>
        <taxon>Tigheibacillus</taxon>
    </lineage>
</organism>
<dbReference type="Proteomes" id="UP001281447">
    <property type="component" value="Unassembled WGS sequence"/>
</dbReference>
<evidence type="ECO:0000313" key="10">
    <source>
        <dbReference type="Proteomes" id="UP001281447"/>
    </source>
</evidence>
<evidence type="ECO:0000256" key="1">
    <source>
        <dbReference type="ARBA" id="ARBA00004651"/>
    </source>
</evidence>
<feature type="transmembrane region" description="Helical" evidence="8">
    <location>
        <begin position="116"/>
        <end position="139"/>
    </location>
</feature>
<evidence type="ECO:0000313" key="9">
    <source>
        <dbReference type="EMBL" id="MDY0394103.1"/>
    </source>
</evidence>
<dbReference type="EMBL" id="JAWDIP010000003">
    <property type="protein sequence ID" value="MDY0394103.1"/>
    <property type="molecule type" value="Genomic_DNA"/>
</dbReference>
<comment type="subcellular location">
    <subcellularLocation>
        <location evidence="1">Cell membrane</location>
        <topology evidence="1">Multi-pass membrane protein</topology>
    </subcellularLocation>
</comment>
<comment type="similarity">
    <text evidence="2">Belongs to the auxin efflux carrier (TC 2.A.69) family.</text>
</comment>
<reference evidence="9 10" key="1">
    <citation type="submission" date="2023-10" db="EMBL/GenBank/DDBJ databases">
        <title>Virgibacillus halophilus 5B73C genome.</title>
        <authorList>
            <person name="Miliotis G."/>
            <person name="Sengupta P."/>
            <person name="Hameed A."/>
            <person name="Chuvochina M."/>
            <person name="Mcdonagh F."/>
            <person name="Simpson A.C."/>
            <person name="Singh N.K."/>
            <person name="Rekha P.D."/>
            <person name="Raman K."/>
            <person name="Hugenholtz P."/>
            <person name="Venkateswaran K."/>
        </authorList>
    </citation>
    <scope>NUCLEOTIDE SEQUENCE [LARGE SCALE GENOMIC DNA]</scope>
    <source>
        <strain evidence="9 10">5B73C</strain>
    </source>
</reference>
<gene>
    <name evidence="9" type="ORF">RWE15_05940</name>
</gene>
<protein>
    <submittedName>
        <fullName evidence="9">AEC family transporter</fullName>
    </submittedName>
</protein>